<keyword evidence="4" id="KW-0472">Membrane</keyword>
<proteinExistence type="predicted"/>
<dbReference type="AlphaFoldDB" id="A0AAJ0FNM7"/>
<keyword evidence="4" id="KW-0812">Transmembrane</keyword>
<evidence type="ECO:0000256" key="1">
    <source>
        <dbReference type="ARBA" id="ARBA00022679"/>
    </source>
</evidence>
<dbReference type="RefSeq" id="XP_060285651.1">
    <property type="nucleotide sequence ID" value="XM_060423578.1"/>
</dbReference>
<organism evidence="5 6">
    <name type="scientific">Phialemonium atrogriseum</name>
    <dbReference type="NCBI Taxonomy" id="1093897"/>
    <lineage>
        <taxon>Eukaryota</taxon>
        <taxon>Fungi</taxon>
        <taxon>Dikarya</taxon>
        <taxon>Ascomycota</taxon>
        <taxon>Pezizomycotina</taxon>
        <taxon>Sordariomycetes</taxon>
        <taxon>Sordariomycetidae</taxon>
        <taxon>Cephalothecales</taxon>
        <taxon>Cephalothecaceae</taxon>
        <taxon>Phialemonium</taxon>
    </lineage>
</organism>
<evidence type="ECO:0000313" key="6">
    <source>
        <dbReference type="Proteomes" id="UP001244011"/>
    </source>
</evidence>
<protein>
    <recommendedName>
        <fullName evidence="7">Alternative oxidase</fullName>
    </recommendedName>
</protein>
<accession>A0AAJ0FNM7</accession>
<evidence type="ECO:0000313" key="5">
    <source>
        <dbReference type="EMBL" id="KAK1769438.1"/>
    </source>
</evidence>
<keyword evidence="3" id="KW-0119">Carbohydrate metabolism</keyword>
<keyword evidence="2" id="KW-0294">Fucose metabolism</keyword>
<dbReference type="EMBL" id="MU839002">
    <property type="protein sequence ID" value="KAK1769438.1"/>
    <property type="molecule type" value="Genomic_DNA"/>
</dbReference>
<evidence type="ECO:0008006" key="7">
    <source>
        <dbReference type="Google" id="ProtNLM"/>
    </source>
</evidence>
<keyword evidence="4" id="KW-1133">Transmembrane helix</keyword>
<evidence type="ECO:0000256" key="3">
    <source>
        <dbReference type="ARBA" id="ARBA00023277"/>
    </source>
</evidence>
<sequence length="448" mass="50442">MLASSRLFNWLKFTIPIIAIFWFSTYFINSSSAYSEVIRKFQDEKKLFISDFLEHEIDGEFDGSSISELCRSKQWSKDLILSCESPPGGVGNVKNAHLNCIRFAIELGAELIIPGIIKRSEHDISKVTPHAKAPQRGVSLDYFFDAEHLNHSLATYCPQMKLHRSLNDLWEVPSVLTAQKLAIQEVGIRIDNLGILTEPHQVGFHLQSYVNTLSPPRERKHPVRFNLAATYFVWPTVSDGEHFARHFGRILRIRHDARRLAAAVLFGMQKRFGLRLDPRDGMGASDSFVGVHLRTEKDAGSNFPPYETQAAYYLDYVVKSGAAVAFLATGASPENVTAFTERAREFNVTTVSKLDLLTDPNDAAALDQLAYDQRALVDYEVMLRAGLMTGTAQSPFAWNLAMRRRNAYGRTADPEPAPPNLSVQWKDRYSTIFGESERGPAMQLTIWP</sequence>
<dbReference type="InterPro" id="IPR019378">
    <property type="entry name" value="GDP-Fuc_O-FucTrfase"/>
</dbReference>
<dbReference type="GeneID" id="85306765"/>
<keyword evidence="1" id="KW-0808">Transferase</keyword>
<reference evidence="5" key="1">
    <citation type="submission" date="2023-06" db="EMBL/GenBank/DDBJ databases">
        <title>Genome-scale phylogeny and comparative genomics of the fungal order Sordariales.</title>
        <authorList>
            <consortium name="Lawrence Berkeley National Laboratory"/>
            <person name="Hensen N."/>
            <person name="Bonometti L."/>
            <person name="Westerberg I."/>
            <person name="Brannstrom I.O."/>
            <person name="Guillou S."/>
            <person name="Cros-Aarteil S."/>
            <person name="Calhoun S."/>
            <person name="Haridas S."/>
            <person name="Kuo A."/>
            <person name="Mondo S."/>
            <person name="Pangilinan J."/>
            <person name="Riley R."/>
            <person name="Labutti K."/>
            <person name="Andreopoulos B."/>
            <person name="Lipzen A."/>
            <person name="Chen C."/>
            <person name="Yanf M."/>
            <person name="Daum C."/>
            <person name="Ng V."/>
            <person name="Clum A."/>
            <person name="Steindorff A."/>
            <person name="Ohm R."/>
            <person name="Martin F."/>
            <person name="Silar P."/>
            <person name="Natvig D."/>
            <person name="Lalanne C."/>
            <person name="Gautier V."/>
            <person name="Ament-Velasquez S.L."/>
            <person name="Kruys A."/>
            <person name="Hutchinson M.I."/>
            <person name="Powell A.J."/>
            <person name="Barry K."/>
            <person name="Miller A.N."/>
            <person name="Grigoriev I.V."/>
            <person name="Debuchy R."/>
            <person name="Gladieux P."/>
            <person name="Thoren M.H."/>
            <person name="Johannesson H."/>
        </authorList>
    </citation>
    <scope>NUCLEOTIDE SEQUENCE</scope>
    <source>
        <strain evidence="5">8032-3</strain>
    </source>
</reference>
<comment type="caution">
    <text evidence="5">The sequence shown here is derived from an EMBL/GenBank/DDBJ whole genome shotgun (WGS) entry which is preliminary data.</text>
</comment>
<dbReference type="GO" id="GO:0016740">
    <property type="term" value="F:transferase activity"/>
    <property type="evidence" value="ECO:0007669"/>
    <property type="project" value="UniProtKB-KW"/>
</dbReference>
<dbReference type="CDD" id="cd11296">
    <property type="entry name" value="O-FucT_like"/>
    <property type="match status" value="1"/>
</dbReference>
<dbReference type="Pfam" id="PF10250">
    <property type="entry name" value="O-FucT"/>
    <property type="match status" value="1"/>
</dbReference>
<dbReference type="Proteomes" id="UP001244011">
    <property type="component" value="Unassembled WGS sequence"/>
</dbReference>
<dbReference type="GO" id="GO:0006004">
    <property type="term" value="P:fucose metabolic process"/>
    <property type="evidence" value="ECO:0007669"/>
    <property type="project" value="UniProtKB-KW"/>
</dbReference>
<feature type="transmembrane region" description="Helical" evidence="4">
    <location>
        <begin position="7"/>
        <end position="28"/>
    </location>
</feature>
<gene>
    <name evidence="5" type="ORF">QBC33DRAFT_319720</name>
</gene>
<dbReference type="Gene3D" id="3.40.50.11350">
    <property type="match status" value="1"/>
</dbReference>
<evidence type="ECO:0000256" key="2">
    <source>
        <dbReference type="ARBA" id="ARBA00023253"/>
    </source>
</evidence>
<name>A0AAJ0FNM7_9PEZI</name>
<keyword evidence="6" id="KW-1185">Reference proteome</keyword>
<evidence type="ECO:0000256" key="4">
    <source>
        <dbReference type="SAM" id="Phobius"/>
    </source>
</evidence>